<proteinExistence type="predicted"/>
<reference evidence="1" key="1">
    <citation type="submission" date="2019-06" db="EMBL/GenBank/DDBJ databases">
        <authorList>
            <person name="Zheng W."/>
        </authorList>
    </citation>
    <scope>NUCLEOTIDE SEQUENCE</scope>
    <source>
        <strain evidence="1">QDHG01</strain>
    </source>
</reference>
<keyword evidence="2" id="KW-1185">Reference proteome</keyword>
<evidence type="ECO:0000313" key="1">
    <source>
        <dbReference type="EMBL" id="TNV70609.1"/>
    </source>
</evidence>
<evidence type="ECO:0000313" key="2">
    <source>
        <dbReference type="Proteomes" id="UP000785679"/>
    </source>
</evidence>
<protein>
    <submittedName>
        <fullName evidence="1">Uncharacterized protein</fullName>
    </submittedName>
</protein>
<sequence length="66" mass="7442">MSKLQSRGVASLKVDADTKIIHSLTLDCLSTCVYTQAICLFRAFPLTIVHNNHSFEHIDTPNIWII</sequence>
<accession>A0A8J8STW9</accession>
<dbReference type="Proteomes" id="UP000785679">
    <property type="component" value="Unassembled WGS sequence"/>
</dbReference>
<dbReference type="EMBL" id="RRYP01035024">
    <property type="protein sequence ID" value="TNV70609.1"/>
    <property type="molecule type" value="Genomic_DNA"/>
</dbReference>
<organism evidence="1 2">
    <name type="scientific">Halteria grandinella</name>
    <dbReference type="NCBI Taxonomy" id="5974"/>
    <lineage>
        <taxon>Eukaryota</taxon>
        <taxon>Sar</taxon>
        <taxon>Alveolata</taxon>
        <taxon>Ciliophora</taxon>
        <taxon>Intramacronucleata</taxon>
        <taxon>Spirotrichea</taxon>
        <taxon>Stichotrichia</taxon>
        <taxon>Sporadotrichida</taxon>
        <taxon>Halteriidae</taxon>
        <taxon>Halteria</taxon>
    </lineage>
</organism>
<gene>
    <name evidence="1" type="ORF">FGO68_gene1204</name>
</gene>
<dbReference type="AlphaFoldDB" id="A0A8J8STW9"/>
<comment type="caution">
    <text evidence="1">The sequence shown here is derived from an EMBL/GenBank/DDBJ whole genome shotgun (WGS) entry which is preliminary data.</text>
</comment>
<name>A0A8J8STW9_HALGN</name>